<dbReference type="SMART" id="SM00267">
    <property type="entry name" value="GGDEF"/>
    <property type="match status" value="1"/>
</dbReference>
<dbReference type="FunFam" id="3.30.70.270:FF:000001">
    <property type="entry name" value="Diguanylate cyclase domain protein"/>
    <property type="match status" value="1"/>
</dbReference>
<feature type="domain" description="GGDEF" evidence="1">
    <location>
        <begin position="435"/>
        <end position="565"/>
    </location>
</feature>
<dbReference type="InterPro" id="IPR029787">
    <property type="entry name" value="Nucleotide_cyclase"/>
</dbReference>
<dbReference type="PANTHER" id="PTHR44757">
    <property type="entry name" value="DIGUANYLATE CYCLASE DGCP"/>
    <property type="match status" value="1"/>
</dbReference>
<dbReference type="SUPFAM" id="SSF55785">
    <property type="entry name" value="PYP-like sensor domain (PAS domain)"/>
    <property type="match status" value="2"/>
</dbReference>
<dbReference type="Proteomes" id="UP000198552">
    <property type="component" value="Unassembled WGS sequence"/>
</dbReference>
<dbReference type="STRING" id="1527607.SAMN05428957_102548"/>
<evidence type="ECO:0000259" key="1">
    <source>
        <dbReference type="PROSITE" id="PS50887"/>
    </source>
</evidence>
<evidence type="ECO:0000313" key="3">
    <source>
        <dbReference type="Proteomes" id="UP000198552"/>
    </source>
</evidence>
<dbReference type="CDD" id="cd01949">
    <property type="entry name" value="GGDEF"/>
    <property type="match status" value="1"/>
</dbReference>
<dbReference type="PROSITE" id="PS50887">
    <property type="entry name" value="GGDEF"/>
    <property type="match status" value="1"/>
</dbReference>
<dbReference type="SMART" id="SM00091">
    <property type="entry name" value="PAS"/>
    <property type="match status" value="3"/>
</dbReference>
<dbReference type="SUPFAM" id="SSF55073">
    <property type="entry name" value="Nucleotide cyclase"/>
    <property type="match status" value="1"/>
</dbReference>
<dbReference type="Gene3D" id="3.30.70.270">
    <property type="match status" value="1"/>
</dbReference>
<accession>A0A1G9QT93</accession>
<reference evidence="3" key="1">
    <citation type="submission" date="2016-10" db="EMBL/GenBank/DDBJ databases">
        <authorList>
            <person name="Varghese N."/>
            <person name="Submissions S."/>
        </authorList>
    </citation>
    <scope>NUCLEOTIDE SEQUENCE [LARGE SCALE GENOMIC DNA]</scope>
    <source>
        <strain evidence="3">EPL6</strain>
    </source>
</reference>
<proteinExistence type="predicted"/>
<dbReference type="EMBL" id="FNHP01000002">
    <property type="protein sequence ID" value="SDM14193.1"/>
    <property type="molecule type" value="Genomic_DNA"/>
</dbReference>
<dbReference type="PANTHER" id="PTHR44757:SF2">
    <property type="entry name" value="BIOFILM ARCHITECTURE MAINTENANCE PROTEIN MBAA"/>
    <property type="match status" value="1"/>
</dbReference>
<dbReference type="InterPro" id="IPR052155">
    <property type="entry name" value="Biofilm_reg_signaling"/>
</dbReference>
<dbReference type="InterPro" id="IPR035965">
    <property type="entry name" value="PAS-like_dom_sf"/>
</dbReference>
<sequence>MNACAPAWFEALGRMLDALQVGMCLFDEGDCTQAWNQSFLRLFPEHRAQIHRGEPYAENLRRFYRARLEGAELANLERYVQAGIERHQQQFHPYDFLHRGERITVASLPLAGLGRLRLWRILAPPAPERAPEPRIDAAALLDRAPSGLVLSDDQGRITWANDPFAMLYGLADAQAALGRTLPELFLDVWMREGAELAAQHADEAAMLQEIMLFTGSPFELQLPGGRQLRVLSRSGATGGAQLYAHLDVTELQRQRERLAQAERNARIHADTALRESALLQAVLHGMQQGIAMVSAEGRVDYHNQRLLQLLDLAPEYLQGRPWQDDVVRLLREGGDWEALSPEALAQLSGWPPENAPGIVCLALRQRSSGRVLEVGSVQVPGGGVLHTVNDVTERHAHQQHIEHMASHDGLTGLLNRGRFLELLAAEIALAQRSGARLGVLYVDLDGFKPINDVHGHAAGDEVLRQAAQVLQSLARESDFVARLGGDEFAVLQRGIHQPHEAQALAVRAAAALAQPVATAGAAVAVGASIGVALYPEDGADPQALLAAADQAMYRAKARARPRPLS</sequence>
<protein>
    <submittedName>
        <fullName evidence="2">Diguanylate cyclase (GGDEF) domain-containing protein</fullName>
    </submittedName>
</protein>
<dbReference type="InterPro" id="IPR000160">
    <property type="entry name" value="GGDEF_dom"/>
</dbReference>
<organism evidence="2 3">
    <name type="scientific">Oryzisolibacter propanilivorax</name>
    <dbReference type="NCBI Taxonomy" id="1527607"/>
    <lineage>
        <taxon>Bacteria</taxon>
        <taxon>Pseudomonadati</taxon>
        <taxon>Pseudomonadota</taxon>
        <taxon>Betaproteobacteria</taxon>
        <taxon>Burkholderiales</taxon>
        <taxon>Comamonadaceae</taxon>
        <taxon>Oryzisolibacter</taxon>
    </lineage>
</organism>
<dbReference type="Pfam" id="PF12860">
    <property type="entry name" value="PAS_7"/>
    <property type="match status" value="2"/>
</dbReference>
<dbReference type="GO" id="GO:0003824">
    <property type="term" value="F:catalytic activity"/>
    <property type="evidence" value="ECO:0007669"/>
    <property type="project" value="UniProtKB-ARBA"/>
</dbReference>
<dbReference type="Gene3D" id="3.30.450.20">
    <property type="entry name" value="PAS domain"/>
    <property type="match status" value="2"/>
</dbReference>
<dbReference type="OrthoDB" id="9813903at2"/>
<keyword evidence="3" id="KW-1185">Reference proteome</keyword>
<dbReference type="Pfam" id="PF00990">
    <property type="entry name" value="GGDEF"/>
    <property type="match status" value="1"/>
</dbReference>
<dbReference type="InterPro" id="IPR000014">
    <property type="entry name" value="PAS"/>
</dbReference>
<dbReference type="AlphaFoldDB" id="A0A1G9QT93"/>
<dbReference type="RefSeq" id="WP_091567439.1">
    <property type="nucleotide sequence ID" value="NZ_FNHP01000002.1"/>
</dbReference>
<dbReference type="NCBIfam" id="TIGR00254">
    <property type="entry name" value="GGDEF"/>
    <property type="match status" value="1"/>
</dbReference>
<dbReference type="InterPro" id="IPR043128">
    <property type="entry name" value="Rev_trsase/Diguanyl_cyclase"/>
</dbReference>
<evidence type="ECO:0000313" key="2">
    <source>
        <dbReference type="EMBL" id="SDM14193.1"/>
    </source>
</evidence>
<gene>
    <name evidence="2" type="ORF">SAMN05428957_102548</name>
</gene>
<dbReference type="CDD" id="cd00130">
    <property type="entry name" value="PAS"/>
    <property type="match status" value="1"/>
</dbReference>
<name>A0A1G9QT93_9BURK</name>